<dbReference type="Gene3D" id="1.10.260.40">
    <property type="entry name" value="lambda repressor-like DNA-binding domains"/>
    <property type="match status" value="1"/>
</dbReference>
<dbReference type="EMBL" id="CP157390">
    <property type="protein sequence ID" value="XBM48833.1"/>
    <property type="molecule type" value="Genomic_DNA"/>
</dbReference>
<dbReference type="InterPro" id="IPR001387">
    <property type="entry name" value="Cro/C1-type_HTH"/>
</dbReference>
<dbReference type="SMART" id="SM00530">
    <property type="entry name" value="HTH_XRE"/>
    <property type="match status" value="1"/>
</dbReference>
<gene>
    <name evidence="2" type="ORF">AAME72_02995</name>
</gene>
<dbReference type="PROSITE" id="PS50943">
    <property type="entry name" value="HTH_CROC1"/>
    <property type="match status" value="1"/>
</dbReference>
<organism evidence="2">
    <name type="scientific">Leifsonia sp. NPDC080035</name>
    <dbReference type="NCBI Taxonomy" id="3143936"/>
    <lineage>
        <taxon>Bacteria</taxon>
        <taxon>Bacillati</taxon>
        <taxon>Actinomycetota</taxon>
        <taxon>Actinomycetes</taxon>
        <taxon>Micrococcales</taxon>
        <taxon>Microbacteriaceae</taxon>
        <taxon>Leifsonia</taxon>
    </lineage>
</organism>
<protein>
    <submittedName>
        <fullName evidence="2">Helix-turn-helix transcriptional regulator</fullName>
    </submittedName>
</protein>
<dbReference type="PANTHER" id="PTHR35010:SF2">
    <property type="entry name" value="BLL4672 PROTEIN"/>
    <property type="match status" value="1"/>
</dbReference>
<dbReference type="RefSeq" id="WP_348788754.1">
    <property type="nucleotide sequence ID" value="NZ_CP157390.1"/>
</dbReference>
<dbReference type="PANTHER" id="PTHR35010">
    <property type="entry name" value="BLL4672 PROTEIN-RELATED"/>
    <property type="match status" value="1"/>
</dbReference>
<dbReference type="SUPFAM" id="SSF47413">
    <property type="entry name" value="lambda repressor-like DNA-binding domains"/>
    <property type="match status" value="1"/>
</dbReference>
<dbReference type="GO" id="GO:0003677">
    <property type="term" value="F:DNA binding"/>
    <property type="evidence" value="ECO:0007669"/>
    <property type="project" value="InterPro"/>
</dbReference>
<dbReference type="Pfam" id="PF13560">
    <property type="entry name" value="HTH_31"/>
    <property type="match status" value="1"/>
</dbReference>
<name>A0AAU7GFU4_9MICO</name>
<dbReference type="CDD" id="cd00093">
    <property type="entry name" value="HTH_XRE"/>
    <property type="match status" value="1"/>
</dbReference>
<dbReference type="Gene3D" id="3.30.450.180">
    <property type="match status" value="1"/>
</dbReference>
<dbReference type="Pfam" id="PF17765">
    <property type="entry name" value="MLTR_LBD"/>
    <property type="match status" value="1"/>
</dbReference>
<dbReference type="InterPro" id="IPR010982">
    <property type="entry name" value="Lambda_DNA-bd_dom_sf"/>
</dbReference>
<proteinExistence type="predicted"/>
<dbReference type="AlphaFoldDB" id="A0AAU7GFU4"/>
<dbReference type="InterPro" id="IPR041413">
    <property type="entry name" value="MLTR_LBD"/>
</dbReference>
<sequence>MESRNLLGDFLRARRELVQPEDVGLTVGPRRRVLGLRREEVAMLAGISAEYYLRLEQGRDKHPSEQVVEALARALQLDHEGLTYALTLARSRTGPTRPAARPTERVPVGTRLLLESINVPAFVMNRYRDVVASNPLAVALEPSLHVGANRILSLFTDPQVRAYHPDWSQNTASVVAQLRADIGADDDDPRFQSLVGELSMKSERFRQLWARHDVKVNGSPSGLIDHPVVGELTLLRQKFSIVGADRLTFVAYHAEPGSVSAERLAMLASLSAPSPIPDATERTRPGRE</sequence>
<feature type="domain" description="HTH cro/C1-type" evidence="1">
    <location>
        <begin position="31"/>
        <end position="82"/>
    </location>
</feature>
<reference evidence="2" key="1">
    <citation type="submission" date="2024-05" db="EMBL/GenBank/DDBJ databases">
        <title>The Natural Products Discovery Center: Release of the First 8490 Sequenced Strains for Exploring Actinobacteria Biosynthetic Diversity.</title>
        <authorList>
            <person name="Kalkreuter E."/>
            <person name="Kautsar S.A."/>
            <person name="Yang D."/>
            <person name="Bader C.D."/>
            <person name="Teijaro C.N."/>
            <person name="Fluegel L."/>
            <person name="Davis C.M."/>
            <person name="Simpson J.R."/>
            <person name="Lauterbach L."/>
            <person name="Steele A.D."/>
            <person name="Gui C."/>
            <person name="Meng S."/>
            <person name="Li G."/>
            <person name="Viehrig K."/>
            <person name="Ye F."/>
            <person name="Su P."/>
            <person name="Kiefer A.F."/>
            <person name="Nichols A."/>
            <person name="Cepeda A.J."/>
            <person name="Yan W."/>
            <person name="Fan B."/>
            <person name="Jiang Y."/>
            <person name="Adhikari A."/>
            <person name="Zheng C.-J."/>
            <person name="Schuster L."/>
            <person name="Cowan T.M."/>
            <person name="Smanski M.J."/>
            <person name="Chevrette M.G."/>
            <person name="de Carvalho L.P.S."/>
            <person name="Shen B."/>
        </authorList>
    </citation>
    <scope>NUCLEOTIDE SEQUENCE</scope>
    <source>
        <strain evidence="2">NPDC080035</strain>
    </source>
</reference>
<evidence type="ECO:0000313" key="2">
    <source>
        <dbReference type="EMBL" id="XBM48833.1"/>
    </source>
</evidence>
<accession>A0AAU7GFU4</accession>
<evidence type="ECO:0000259" key="1">
    <source>
        <dbReference type="PROSITE" id="PS50943"/>
    </source>
</evidence>